<dbReference type="RefSeq" id="WP_239151133.1">
    <property type="nucleotide sequence ID" value="NZ_BOPF01000001.1"/>
</dbReference>
<dbReference type="EMBL" id="BOPF01000001">
    <property type="protein sequence ID" value="GIJ43214.1"/>
    <property type="molecule type" value="Genomic_DNA"/>
</dbReference>
<protein>
    <submittedName>
        <fullName evidence="1">Phage tail protein</fullName>
    </submittedName>
</protein>
<name>A0A8J3YDN3_9ACTN</name>
<keyword evidence="2" id="KW-1185">Reference proteome</keyword>
<accession>A0A8J3YDN3</accession>
<organism evidence="1 2">
    <name type="scientific">Virgisporangium aliadipatigenens</name>
    <dbReference type="NCBI Taxonomy" id="741659"/>
    <lineage>
        <taxon>Bacteria</taxon>
        <taxon>Bacillati</taxon>
        <taxon>Actinomycetota</taxon>
        <taxon>Actinomycetes</taxon>
        <taxon>Micromonosporales</taxon>
        <taxon>Micromonosporaceae</taxon>
        <taxon>Virgisporangium</taxon>
    </lineage>
</organism>
<dbReference type="AlphaFoldDB" id="A0A8J3YDN3"/>
<evidence type="ECO:0000313" key="2">
    <source>
        <dbReference type="Proteomes" id="UP000619260"/>
    </source>
</evidence>
<dbReference type="NCBIfam" id="TIGR02242">
    <property type="entry name" value="tail_TIGR02242"/>
    <property type="match status" value="1"/>
</dbReference>
<comment type="caution">
    <text evidence="1">The sequence shown here is derived from an EMBL/GenBank/DDBJ whole genome shotgun (WGS) entry which is preliminary data.</text>
</comment>
<reference evidence="1" key="1">
    <citation type="submission" date="2021-01" db="EMBL/GenBank/DDBJ databases">
        <title>Whole genome shotgun sequence of Virgisporangium aliadipatigenens NBRC 105644.</title>
        <authorList>
            <person name="Komaki H."/>
            <person name="Tamura T."/>
        </authorList>
    </citation>
    <scope>NUCLEOTIDE SEQUENCE</scope>
    <source>
        <strain evidence="1">NBRC 105644</strain>
    </source>
</reference>
<gene>
    <name evidence="1" type="ORF">Val02_01000</name>
</gene>
<dbReference type="Pfam" id="PF09684">
    <property type="entry name" value="Tail_P2_I"/>
    <property type="match status" value="1"/>
</dbReference>
<sequence>MSVDKDWLISQLPRAMAQDPVLNRFVTAFQEVADTVRDRVDGIEHQVDTGLASPEMLAYLASWLGLQLEPTDSAEYQRDLLRQAGKLLGWRGTRHGVEGLLGAATGARVEVSDSGGVFGQKDTIPPPDNTVTVQLDHTGHLSERQVRAILEQEVPLGANIVLDVRYPSDGTGGGRRGR</sequence>
<dbReference type="InterPro" id="IPR006521">
    <property type="entry name" value="Tail_protein_I"/>
</dbReference>
<proteinExistence type="predicted"/>
<dbReference type="InterPro" id="IPR011748">
    <property type="entry name" value="Unchr_phage_tail-like"/>
</dbReference>
<evidence type="ECO:0000313" key="1">
    <source>
        <dbReference type="EMBL" id="GIJ43214.1"/>
    </source>
</evidence>
<dbReference type="Proteomes" id="UP000619260">
    <property type="component" value="Unassembled WGS sequence"/>
</dbReference>